<keyword evidence="2" id="KW-1185">Reference proteome</keyword>
<protein>
    <submittedName>
        <fullName evidence="1">Uncharacterized protein</fullName>
    </submittedName>
</protein>
<reference evidence="2" key="1">
    <citation type="submission" date="2013-09" db="EMBL/GenBank/DDBJ databases">
        <title>The Genome Sequence of Anopheles maculatus species B.</title>
        <authorList>
            <consortium name="The Broad Institute Genomics Platform"/>
            <person name="Neafsey D.E."/>
            <person name="Besansky N."/>
            <person name="Howell P."/>
            <person name="Walton C."/>
            <person name="Young S.K."/>
            <person name="Zeng Q."/>
            <person name="Gargeya S."/>
            <person name="Fitzgerald M."/>
            <person name="Haas B."/>
            <person name="Abouelleil A."/>
            <person name="Allen A.W."/>
            <person name="Alvarado L."/>
            <person name="Arachchi H.M."/>
            <person name="Berlin A.M."/>
            <person name="Chapman S.B."/>
            <person name="Gainer-Dewar J."/>
            <person name="Goldberg J."/>
            <person name="Griggs A."/>
            <person name="Gujja S."/>
            <person name="Hansen M."/>
            <person name="Howarth C."/>
            <person name="Imamovic A."/>
            <person name="Ireland A."/>
            <person name="Larimer J."/>
            <person name="McCowan C."/>
            <person name="Murphy C."/>
            <person name="Pearson M."/>
            <person name="Poon T.W."/>
            <person name="Priest M."/>
            <person name="Roberts A."/>
            <person name="Saif S."/>
            <person name="Shea T."/>
            <person name="Sisk P."/>
            <person name="Sykes S."/>
            <person name="Wortman J."/>
            <person name="Nusbaum C."/>
            <person name="Birren B."/>
        </authorList>
    </citation>
    <scope>NUCLEOTIDE SEQUENCE [LARGE SCALE GENOMIC DNA]</scope>
    <source>
        <strain evidence="2">maculatus3</strain>
    </source>
</reference>
<evidence type="ECO:0000313" key="2">
    <source>
        <dbReference type="Proteomes" id="UP000075901"/>
    </source>
</evidence>
<dbReference type="Proteomes" id="UP000075901">
    <property type="component" value="Unassembled WGS sequence"/>
</dbReference>
<sequence>MHLDGCHWMKGGRSKTENNLNCTNALYNYVFFMISLRERWDSKYGRFRVLIVHTNTHARRSMNSPGTLAVGTGRARMVTRMTIFGTLGNCHELAPMMEDEFERPRAMHAPHQFRCNHSFRMYTSRYNRSTRDHGHLYCLGTGR</sequence>
<evidence type="ECO:0000313" key="1">
    <source>
        <dbReference type="EnsemblMetazoa" id="AMAM014526-PA"/>
    </source>
</evidence>
<accession>A0A182SVZ0</accession>
<dbReference type="AlphaFoldDB" id="A0A182SVZ0"/>
<dbReference type="VEuPathDB" id="VectorBase:AMAM014526"/>
<name>A0A182SVZ0_9DIPT</name>
<dbReference type="EnsemblMetazoa" id="AMAM014526-RA">
    <property type="protein sequence ID" value="AMAM014526-PA"/>
    <property type="gene ID" value="AMAM014526"/>
</dbReference>
<proteinExistence type="predicted"/>
<reference evidence="1" key="2">
    <citation type="submission" date="2020-05" db="UniProtKB">
        <authorList>
            <consortium name="EnsemblMetazoa"/>
        </authorList>
    </citation>
    <scope>IDENTIFICATION</scope>
    <source>
        <strain evidence="1">maculatus3</strain>
    </source>
</reference>
<organism evidence="1 2">
    <name type="scientific">Anopheles maculatus</name>
    <dbReference type="NCBI Taxonomy" id="74869"/>
    <lineage>
        <taxon>Eukaryota</taxon>
        <taxon>Metazoa</taxon>
        <taxon>Ecdysozoa</taxon>
        <taxon>Arthropoda</taxon>
        <taxon>Hexapoda</taxon>
        <taxon>Insecta</taxon>
        <taxon>Pterygota</taxon>
        <taxon>Neoptera</taxon>
        <taxon>Endopterygota</taxon>
        <taxon>Diptera</taxon>
        <taxon>Nematocera</taxon>
        <taxon>Culicoidea</taxon>
        <taxon>Culicidae</taxon>
        <taxon>Anophelinae</taxon>
        <taxon>Anopheles</taxon>
        <taxon>Anopheles maculatus group</taxon>
    </lineage>
</organism>